<evidence type="ECO:0000256" key="1">
    <source>
        <dbReference type="SAM" id="Phobius"/>
    </source>
</evidence>
<dbReference type="PANTHER" id="PTHR23518:SF2">
    <property type="entry name" value="MAJOR FACILITATOR SUPERFAMILY TRANSPORTER"/>
    <property type="match status" value="1"/>
</dbReference>
<dbReference type="InterPro" id="IPR011701">
    <property type="entry name" value="MFS"/>
</dbReference>
<feature type="transmembrane region" description="Helical" evidence="1">
    <location>
        <begin position="264"/>
        <end position="284"/>
    </location>
</feature>
<feature type="transmembrane region" description="Helical" evidence="1">
    <location>
        <begin position="76"/>
        <end position="94"/>
    </location>
</feature>
<keyword evidence="6" id="KW-1185">Reference proteome</keyword>
<feature type="domain" description="Major facilitator superfamily (MFS) profile" evidence="2">
    <location>
        <begin position="1"/>
        <end position="445"/>
    </location>
</feature>
<organism evidence="4 5">
    <name type="scientific">Halopelagius longus</name>
    <dbReference type="NCBI Taxonomy" id="1236180"/>
    <lineage>
        <taxon>Archaea</taxon>
        <taxon>Methanobacteriati</taxon>
        <taxon>Methanobacteriota</taxon>
        <taxon>Stenosarchaea group</taxon>
        <taxon>Halobacteria</taxon>
        <taxon>Halobacteriales</taxon>
        <taxon>Haloferacaceae</taxon>
    </lineage>
</organism>
<dbReference type="EMBL" id="FNKQ01000002">
    <property type="protein sequence ID" value="SDQ50010.1"/>
    <property type="molecule type" value="Genomic_DNA"/>
</dbReference>
<reference evidence="3 6" key="3">
    <citation type="submission" date="2018-07" db="EMBL/GenBank/DDBJ databases">
        <title>Genome sequence of extremly halophilic archaeon Halopelagius longus strain BC12-B1.</title>
        <authorList>
            <person name="Zhang X."/>
        </authorList>
    </citation>
    <scope>NUCLEOTIDE SEQUENCE [LARGE SCALE GENOMIC DNA]</scope>
    <source>
        <strain evidence="3 6">BC12-B1</strain>
    </source>
</reference>
<evidence type="ECO:0000313" key="3">
    <source>
        <dbReference type="EMBL" id="RDI70747.1"/>
    </source>
</evidence>
<dbReference type="PROSITE" id="PS50850">
    <property type="entry name" value="MFS"/>
    <property type="match status" value="1"/>
</dbReference>
<keyword evidence="1" id="KW-0472">Membrane</keyword>
<feature type="transmembrane region" description="Helical" evidence="1">
    <location>
        <begin position="143"/>
        <end position="161"/>
    </location>
</feature>
<feature type="transmembrane region" description="Helical" evidence="1">
    <location>
        <begin position="331"/>
        <end position="349"/>
    </location>
</feature>
<evidence type="ECO:0000313" key="5">
    <source>
        <dbReference type="Proteomes" id="UP000199289"/>
    </source>
</evidence>
<dbReference type="OrthoDB" id="86286at2157"/>
<gene>
    <name evidence="3" type="ORF">DWB78_02830</name>
    <name evidence="4" type="ORF">SAMN05216278_1753</name>
</gene>
<dbReference type="Gene3D" id="1.20.1250.20">
    <property type="entry name" value="MFS general substrate transporter like domains"/>
    <property type="match status" value="1"/>
</dbReference>
<reference evidence="5" key="2">
    <citation type="submission" date="2016-10" db="EMBL/GenBank/DDBJ databases">
        <authorList>
            <person name="Varghese N."/>
            <person name="Submissions S."/>
        </authorList>
    </citation>
    <scope>NUCLEOTIDE SEQUENCE [LARGE SCALE GENOMIC DNA]</scope>
    <source>
        <strain evidence="5">CGMCC 1.12397</strain>
    </source>
</reference>
<feature type="transmembrane region" description="Helical" evidence="1">
    <location>
        <begin position="419"/>
        <end position="439"/>
    </location>
</feature>
<keyword evidence="1" id="KW-0812">Transmembrane</keyword>
<dbReference type="Proteomes" id="UP000199289">
    <property type="component" value="Unassembled WGS sequence"/>
</dbReference>
<dbReference type="AlphaFoldDB" id="A0A1H1BDY6"/>
<dbReference type="InterPro" id="IPR036259">
    <property type="entry name" value="MFS_trans_sf"/>
</dbReference>
<dbReference type="Pfam" id="PF07690">
    <property type="entry name" value="MFS_1"/>
    <property type="match status" value="1"/>
</dbReference>
<dbReference type="PANTHER" id="PTHR23518">
    <property type="entry name" value="C-METHYLTRANSFERASE"/>
    <property type="match status" value="1"/>
</dbReference>
<protein>
    <submittedName>
        <fullName evidence="3">MFS transporter</fullName>
    </submittedName>
    <submittedName>
        <fullName evidence="4">Major Facilitator Superfamily protein</fullName>
    </submittedName>
</protein>
<evidence type="ECO:0000313" key="6">
    <source>
        <dbReference type="Proteomes" id="UP000255421"/>
    </source>
</evidence>
<feature type="transmembrane region" description="Helical" evidence="1">
    <location>
        <begin position="296"/>
        <end position="319"/>
    </location>
</feature>
<reference evidence="4" key="1">
    <citation type="submission" date="2016-10" db="EMBL/GenBank/DDBJ databases">
        <authorList>
            <person name="de Groot N.N."/>
        </authorList>
    </citation>
    <scope>NUCLEOTIDE SEQUENCE [LARGE SCALE GENOMIC DNA]</scope>
    <source>
        <strain evidence="4">CGMCC 1.12397</strain>
    </source>
</reference>
<proteinExistence type="predicted"/>
<feature type="transmembrane region" description="Helical" evidence="1">
    <location>
        <begin position="100"/>
        <end position="122"/>
    </location>
</feature>
<name>A0A1H1BDY6_9EURY</name>
<dbReference type="SUPFAM" id="SSF103473">
    <property type="entry name" value="MFS general substrate transporter"/>
    <property type="match status" value="1"/>
</dbReference>
<feature type="transmembrane region" description="Helical" evidence="1">
    <location>
        <begin position="42"/>
        <end position="64"/>
    </location>
</feature>
<dbReference type="GO" id="GO:0022857">
    <property type="term" value="F:transmembrane transporter activity"/>
    <property type="evidence" value="ECO:0007669"/>
    <property type="project" value="InterPro"/>
</dbReference>
<evidence type="ECO:0000259" key="2">
    <source>
        <dbReference type="PROSITE" id="PS50850"/>
    </source>
</evidence>
<feature type="transmembrane region" description="Helical" evidence="1">
    <location>
        <begin position="12"/>
        <end position="36"/>
    </location>
</feature>
<feature type="transmembrane region" description="Helical" evidence="1">
    <location>
        <begin position="355"/>
        <end position="380"/>
    </location>
</feature>
<dbReference type="InterPro" id="IPR020846">
    <property type="entry name" value="MFS_dom"/>
</dbReference>
<evidence type="ECO:0000313" key="4">
    <source>
        <dbReference type="EMBL" id="SDQ50010.1"/>
    </source>
</evidence>
<feature type="transmembrane region" description="Helical" evidence="1">
    <location>
        <begin position="173"/>
        <end position="193"/>
    </location>
</feature>
<feature type="transmembrane region" description="Helical" evidence="1">
    <location>
        <begin position="392"/>
        <end position="413"/>
    </location>
</feature>
<dbReference type="EMBL" id="QQST01000001">
    <property type="protein sequence ID" value="RDI70747.1"/>
    <property type="molecule type" value="Genomic_DNA"/>
</dbReference>
<dbReference type="RefSeq" id="WP_092535959.1">
    <property type="nucleotide sequence ID" value="NZ_FNKQ01000002.1"/>
</dbReference>
<accession>A0A1H1BDY6</accession>
<keyword evidence="1" id="KW-1133">Transmembrane helix</keyword>
<sequence>MSGPRETTGNDSWLLGWGLGYASVGAASLLVPLYAIDLGAGALLVSLVAATAAFAGVPGAILWGKLVATTNRRRPFVLVALGLTAVVLLTMPFYTSPWAVLVANAALWFVVAAAAPVLNVIVVEGYEASRWSERFGLLNHYQGYGWLGGLVVGAVWSAAAGPVGVGPLAAKRLFFLAGGVAALAGLAVVYARYPEKSTISERRFLRLAEQFAGNGMLGRSVRAVPFGPQRVYWALRNLRRGSDGDGASGAGGLRGRFPAGLTRYLLAATVFFTGFAAFFGPLPAYLTEAGYSTDQVFGLFVASSAASAVSYARVGSLVARRDPFRLQTGALLSRAVAFPLVAFVGAALAPPVGLAVVGVLFFAIGVTWAVISITATGLVSTLAPESVRGEALGAYTALGSLGGGVGSILGGAVADGLGYGAAFGVAAACVVAAVGVAVAGRPGGTTTDPVAGD</sequence>
<dbReference type="Proteomes" id="UP000255421">
    <property type="component" value="Unassembled WGS sequence"/>
</dbReference>